<dbReference type="SUPFAM" id="SSF52540">
    <property type="entry name" value="P-loop containing nucleoside triphosphate hydrolases"/>
    <property type="match status" value="1"/>
</dbReference>
<dbReference type="HOGENOM" id="CLU_1282210_0_0_7"/>
<dbReference type="EMBL" id="CP000142">
    <property type="protein sequence ID" value="ABA88529.1"/>
    <property type="molecule type" value="Genomic_DNA"/>
</dbReference>
<dbReference type="GO" id="GO:0008146">
    <property type="term" value="F:sulfotransferase activity"/>
    <property type="evidence" value="ECO:0007669"/>
    <property type="project" value="InterPro"/>
</dbReference>
<protein>
    <recommendedName>
        <fullName evidence="1">Sulfotransferase domain-containing protein</fullName>
    </recommendedName>
</protein>
<dbReference type="Pfam" id="PF00685">
    <property type="entry name" value="Sulfotransfer_1"/>
    <property type="match status" value="1"/>
</dbReference>
<dbReference type="OrthoDB" id="9804504at2"/>
<reference evidence="3" key="1">
    <citation type="submission" date="2005-10" db="EMBL/GenBank/DDBJ databases">
        <title>Complete sequence of Pelobacter carbinolicus DSM 2380.</title>
        <authorList>
            <person name="Copeland A."/>
            <person name="Lucas S."/>
            <person name="Lapidus A."/>
            <person name="Barry K."/>
            <person name="Detter J.C."/>
            <person name="Glavina T."/>
            <person name="Hammon N."/>
            <person name="Israni S."/>
            <person name="Pitluck S."/>
            <person name="Chertkov O."/>
            <person name="Schmutz J."/>
            <person name="Larimer F."/>
            <person name="Land M."/>
            <person name="Kyrpides N."/>
            <person name="Ivanova N."/>
            <person name="Richardson P."/>
        </authorList>
    </citation>
    <scope>NUCLEOTIDE SEQUENCE [LARGE SCALE GENOMIC DNA]</scope>
    <source>
        <strain evidence="3">DSM 2380 / NBRC 103641 / GraBd1</strain>
    </source>
</reference>
<reference evidence="2 3" key="2">
    <citation type="journal article" date="2012" name="BMC Genomics">
        <title>The genome of Pelobacter carbinolicus reveals surprising metabolic capabilities and physiological features.</title>
        <authorList>
            <person name="Aklujkar M."/>
            <person name="Haveman S.A."/>
            <person name="Didonato R.Jr."/>
            <person name="Chertkov O."/>
            <person name="Han C.S."/>
            <person name="Land M.L."/>
            <person name="Brown P."/>
            <person name="Lovley D.R."/>
        </authorList>
    </citation>
    <scope>NUCLEOTIDE SEQUENCE [LARGE SCALE GENOMIC DNA]</scope>
    <source>
        <strain evidence="3">DSM 2380 / NBRC 103641 / GraBd1</strain>
    </source>
</reference>
<gene>
    <name evidence="2" type="ordered locus">Pcar_1280</name>
</gene>
<feature type="domain" description="Sulfotransferase" evidence="1">
    <location>
        <begin position="2"/>
        <end position="187"/>
    </location>
</feature>
<dbReference type="AlphaFoldDB" id="Q3A528"/>
<dbReference type="Gene3D" id="3.40.50.300">
    <property type="entry name" value="P-loop containing nucleotide triphosphate hydrolases"/>
    <property type="match status" value="1"/>
</dbReference>
<organism evidence="2 3">
    <name type="scientific">Syntrophotalea carbinolica (strain DSM 2380 / NBRC 103641 / GraBd1)</name>
    <name type="common">Pelobacter carbinolicus</name>
    <dbReference type="NCBI Taxonomy" id="338963"/>
    <lineage>
        <taxon>Bacteria</taxon>
        <taxon>Pseudomonadati</taxon>
        <taxon>Thermodesulfobacteriota</taxon>
        <taxon>Desulfuromonadia</taxon>
        <taxon>Desulfuromonadales</taxon>
        <taxon>Syntrophotaleaceae</taxon>
        <taxon>Syntrophotalea</taxon>
    </lineage>
</organism>
<dbReference type="InterPro" id="IPR000863">
    <property type="entry name" value="Sulfotransferase_dom"/>
</dbReference>
<evidence type="ECO:0000259" key="1">
    <source>
        <dbReference type="Pfam" id="PF00685"/>
    </source>
</evidence>
<sequence>MLIVAIPKSASTSLVKTMGLLHGLPAQQKFFKDAPVPATTKLLHRYHSDIREFNSEQTDVFGDSGQFFKQHIPPTDNNLELVRGQKKVILLRDPREIIEAYYRASKKKIHKERDEFKNCTTVDEWHQAACDNGLFDDLQWFYDRWNSEAKKHAEENLVIDYSSLIADSEFVINEIEKFFNLSISENVSLSKERFSRTFSFSDVFSALKRIIVRKK</sequence>
<dbReference type="STRING" id="338963.Pcar_1280"/>
<evidence type="ECO:0000313" key="2">
    <source>
        <dbReference type="EMBL" id="ABA88529.1"/>
    </source>
</evidence>
<dbReference type="KEGG" id="pca:Pcar_1280"/>
<proteinExistence type="predicted"/>
<accession>Q3A528</accession>
<dbReference type="RefSeq" id="WP_011341004.1">
    <property type="nucleotide sequence ID" value="NC_007498.2"/>
</dbReference>
<keyword evidence="3" id="KW-1185">Reference proteome</keyword>
<dbReference type="Proteomes" id="UP000002534">
    <property type="component" value="Chromosome"/>
</dbReference>
<dbReference type="InterPro" id="IPR027417">
    <property type="entry name" value="P-loop_NTPase"/>
</dbReference>
<name>Q3A528_SYNC1</name>
<evidence type="ECO:0000313" key="3">
    <source>
        <dbReference type="Proteomes" id="UP000002534"/>
    </source>
</evidence>